<dbReference type="InterPro" id="IPR036388">
    <property type="entry name" value="WH-like_DNA-bd_sf"/>
</dbReference>
<evidence type="ECO:0000259" key="4">
    <source>
        <dbReference type="PROSITE" id="PS50987"/>
    </source>
</evidence>
<dbReference type="EMBL" id="CP003137">
    <property type="protein sequence ID" value="AEV96022.1"/>
    <property type="molecule type" value="Genomic_DNA"/>
</dbReference>
<dbReference type="Proteomes" id="UP000005444">
    <property type="component" value="Chromosome"/>
</dbReference>
<dbReference type="InterPro" id="IPR051011">
    <property type="entry name" value="Metal_resp_trans_reg"/>
</dbReference>
<dbReference type="RefSeq" id="WP_014216216.1">
    <property type="nucleotide sequence ID" value="NC_016605.1"/>
</dbReference>
<dbReference type="AlphaFoldDB" id="G8PBW4"/>
<dbReference type="SUPFAM" id="SSF46785">
    <property type="entry name" value="Winged helix' DNA-binding domain"/>
    <property type="match status" value="1"/>
</dbReference>
<dbReference type="KEGG" id="pce:PECL_1810"/>
<name>G8PBW4_PEDCP</name>
<keyword evidence="6" id="KW-1185">Reference proteome</keyword>
<dbReference type="GO" id="GO:0003700">
    <property type="term" value="F:DNA-binding transcription factor activity"/>
    <property type="evidence" value="ECO:0007669"/>
    <property type="project" value="InterPro"/>
</dbReference>
<dbReference type="NCBIfam" id="NF033788">
    <property type="entry name" value="HTH_metalloreg"/>
    <property type="match status" value="1"/>
</dbReference>
<dbReference type="eggNOG" id="COG0640">
    <property type="taxonomic scope" value="Bacteria"/>
</dbReference>
<dbReference type="PROSITE" id="PS50987">
    <property type="entry name" value="HTH_ARSR_2"/>
    <property type="match status" value="1"/>
</dbReference>
<dbReference type="PANTHER" id="PTHR43132">
    <property type="entry name" value="ARSENICAL RESISTANCE OPERON REPRESSOR ARSR-RELATED"/>
    <property type="match status" value="1"/>
</dbReference>
<dbReference type="PANTHER" id="PTHR43132:SF6">
    <property type="entry name" value="HTH-TYPE TRANSCRIPTIONAL REPRESSOR CZRA"/>
    <property type="match status" value="1"/>
</dbReference>
<gene>
    <name evidence="5" type="ordered locus">PECL_1810</name>
</gene>
<dbReference type="Gene3D" id="1.10.10.10">
    <property type="entry name" value="Winged helix-like DNA-binding domain superfamily/Winged helix DNA-binding domain"/>
    <property type="match status" value="1"/>
</dbReference>
<dbReference type="STRING" id="701521.PECL_1810"/>
<proteinExistence type="predicted"/>
<sequence length="109" mass="12437">MDTDSKTAVLTEFKKNIPLLDVLSDERRQQMIIFLGESDEGLTVGELTNMMNLSQPAISHHLKQLKDLSLVSVERRGTSNIYRLTIGDALDQVQRLINVLREDKKLTRE</sequence>
<dbReference type="HOGENOM" id="CLU_097806_8_1_9"/>
<keyword evidence="3" id="KW-0804">Transcription</keyword>
<evidence type="ECO:0000256" key="3">
    <source>
        <dbReference type="ARBA" id="ARBA00023163"/>
    </source>
</evidence>
<evidence type="ECO:0000313" key="5">
    <source>
        <dbReference type="EMBL" id="AEV96022.1"/>
    </source>
</evidence>
<reference evidence="5 6" key="1">
    <citation type="journal article" date="2012" name="J. Bacteriol.">
        <title>Complete Genome Sequence of the Beer Spoilage Organism Pediococcus claussenii ATCC BAA-344T.</title>
        <authorList>
            <person name="Pittet V."/>
            <person name="Abegunde T."/>
            <person name="Marfleet T."/>
            <person name="Haakensen M."/>
            <person name="Morrow K."/>
            <person name="Jayaprakash T."/>
            <person name="Schroeder K."/>
            <person name="Trost B."/>
            <person name="Byrns S."/>
            <person name="Bergsveinson J."/>
            <person name="Kusalik A."/>
            <person name="Ziola B."/>
        </authorList>
    </citation>
    <scope>NUCLEOTIDE SEQUENCE [LARGE SCALE GENOMIC DNA]</scope>
    <source>
        <strain evidence="5 6">ATCC BAA-344</strain>
    </source>
</reference>
<accession>G8PBW4</accession>
<evidence type="ECO:0000256" key="1">
    <source>
        <dbReference type="ARBA" id="ARBA00023015"/>
    </source>
</evidence>
<feature type="domain" description="HTH arsR-type" evidence="4">
    <location>
        <begin position="10"/>
        <end position="104"/>
    </location>
</feature>
<evidence type="ECO:0000313" key="6">
    <source>
        <dbReference type="Proteomes" id="UP000005444"/>
    </source>
</evidence>
<dbReference type="InterPro" id="IPR011991">
    <property type="entry name" value="ArsR-like_HTH"/>
</dbReference>
<dbReference type="Pfam" id="PF01022">
    <property type="entry name" value="HTH_5"/>
    <property type="match status" value="1"/>
</dbReference>
<dbReference type="SMART" id="SM00418">
    <property type="entry name" value="HTH_ARSR"/>
    <property type="match status" value="1"/>
</dbReference>
<keyword evidence="2" id="KW-0238">DNA-binding</keyword>
<dbReference type="InterPro" id="IPR001845">
    <property type="entry name" value="HTH_ArsR_DNA-bd_dom"/>
</dbReference>
<evidence type="ECO:0000256" key="2">
    <source>
        <dbReference type="ARBA" id="ARBA00023125"/>
    </source>
</evidence>
<dbReference type="PATRIC" id="fig|701521.8.peg.1711"/>
<dbReference type="GO" id="GO:0003677">
    <property type="term" value="F:DNA binding"/>
    <property type="evidence" value="ECO:0007669"/>
    <property type="project" value="UniProtKB-KW"/>
</dbReference>
<organism evidence="5 6">
    <name type="scientific">Pediococcus claussenii (strain ATCC BAA-344 / DSM 14800 / JCM 18046 / KCTC 3811 / LMG 21948 / P06)</name>
    <dbReference type="NCBI Taxonomy" id="701521"/>
    <lineage>
        <taxon>Bacteria</taxon>
        <taxon>Bacillati</taxon>
        <taxon>Bacillota</taxon>
        <taxon>Bacilli</taxon>
        <taxon>Lactobacillales</taxon>
        <taxon>Lactobacillaceae</taxon>
        <taxon>Pediococcus</taxon>
    </lineage>
</organism>
<keyword evidence="1" id="KW-0805">Transcription regulation</keyword>
<dbReference type="InterPro" id="IPR036390">
    <property type="entry name" value="WH_DNA-bd_sf"/>
</dbReference>
<protein>
    <submittedName>
        <fullName evidence="5">Transcriptional regulator, ArsR family</fullName>
    </submittedName>
</protein>
<dbReference type="CDD" id="cd00090">
    <property type="entry name" value="HTH_ARSR"/>
    <property type="match status" value="1"/>
</dbReference>
<dbReference type="PRINTS" id="PR00778">
    <property type="entry name" value="HTHARSR"/>
</dbReference>